<proteinExistence type="predicted"/>
<comment type="pathway">
    <text evidence="2">Protein modification; protein ubiquitination.</text>
</comment>
<evidence type="ECO:0000256" key="3">
    <source>
        <dbReference type="ARBA" id="ARBA00012483"/>
    </source>
</evidence>
<name>A0ABM3QLB0_SPIOL</name>
<dbReference type="SMART" id="SM00504">
    <property type="entry name" value="Ubox"/>
    <property type="match status" value="1"/>
</dbReference>
<dbReference type="InterPro" id="IPR045210">
    <property type="entry name" value="RING-Ubox_PUB"/>
</dbReference>
<evidence type="ECO:0000313" key="9">
    <source>
        <dbReference type="Proteomes" id="UP000813463"/>
    </source>
</evidence>
<organism evidence="9 10">
    <name type="scientific">Spinacia oleracea</name>
    <name type="common">Spinach</name>
    <dbReference type="NCBI Taxonomy" id="3562"/>
    <lineage>
        <taxon>Eukaryota</taxon>
        <taxon>Viridiplantae</taxon>
        <taxon>Streptophyta</taxon>
        <taxon>Embryophyta</taxon>
        <taxon>Tracheophyta</taxon>
        <taxon>Spermatophyta</taxon>
        <taxon>Magnoliopsida</taxon>
        <taxon>eudicotyledons</taxon>
        <taxon>Gunneridae</taxon>
        <taxon>Pentapetalae</taxon>
        <taxon>Caryophyllales</taxon>
        <taxon>Chenopodiaceae</taxon>
        <taxon>Chenopodioideae</taxon>
        <taxon>Anserineae</taxon>
        <taxon>Spinacia</taxon>
    </lineage>
</organism>
<dbReference type="InterPro" id="IPR013083">
    <property type="entry name" value="Znf_RING/FYVE/PHD"/>
</dbReference>
<protein>
    <recommendedName>
        <fullName evidence="3">RING-type E3 ubiquitin transferase</fullName>
        <ecNumber evidence="3">2.3.2.27</ecNumber>
    </recommendedName>
</protein>
<evidence type="ECO:0000256" key="4">
    <source>
        <dbReference type="ARBA" id="ARBA00022679"/>
    </source>
</evidence>
<feature type="repeat" description="ARM" evidence="7">
    <location>
        <begin position="320"/>
        <end position="362"/>
    </location>
</feature>
<dbReference type="GeneID" id="110802327"/>
<accession>A0ABM3QLB0</accession>
<keyword evidence="5" id="KW-0677">Repeat</keyword>
<keyword evidence="6" id="KW-0833">Ubl conjugation pathway</keyword>
<evidence type="ECO:0000259" key="8">
    <source>
        <dbReference type="PROSITE" id="PS51698"/>
    </source>
</evidence>
<evidence type="ECO:0000256" key="6">
    <source>
        <dbReference type="ARBA" id="ARBA00022786"/>
    </source>
</evidence>
<evidence type="ECO:0000256" key="1">
    <source>
        <dbReference type="ARBA" id="ARBA00000900"/>
    </source>
</evidence>
<sequence>MAKTGVVSEGDSIRVLELKKELRLLVKTILEEEDHNYNNNNNDDYSTNSSCSSSVIDAIDKAKDLLSNLKEMKMKKTTSLRLDDGSFSSCPPHFCCPLSKQLMRDPVIISTGQTYDKSFIQKWLKAGHRVCPITQQVLSHSLLTPNYLVREMISQWCESRGIENPDPVGYINEDGANEADRDYFSSLIDKMSKSIGEQKAAAKELRLLTKRMPSFRALFGESTEAIPRLLKPLTQQRRGSFSSGSNELTHPDLQEDLITTLLNISIHDSNKKLVAETPMVLKLLVDALQFGTPETRSNSAAALFTLSALDSNKVLIGKSGALKPLIELLDEGHPMAVKDAASALFNLCIIQENKGRAVRDGAVRVIFKKIKNGVHIDELLAILAMLSTHQRAVEELSDLGAVPCLLANLRESSCARNKENCIAILYTICVNDRTKLREMRDEERAYGTLSQLAQDGTSRAKRKASGILDRLNRAHNLTHTA</sequence>
<dbReference type="EC" id="2.3.2.27" evidence="3"/>
<feature type="domain" description="U-box" evidence="8">
    <location>
        <begin position="89"/>
        <end position="163"/>
    </location>
</feature>
<evidence type="ECO:0000313" key="10">
    <source>
        <dbReference type="RefSeq" id="XP_056684151.1"/>
    </source>
</evidence>
<dbReference type="Gene3D" id="1.25.10.10">
    <property type="entry name" value="Leucine-rich Repeat Variant"/>
    <property type="match status" value="1"/>
</dbReference>
<evidence type="ECO:0000256" key="7">
    <source>
        <dbReference type="PROSITE-ProRule" id="PRU00259"/>
    </source>
</evidence>
<dbReference type="SUPFAM" id="SSF57850">
    <property type="entry name" value="RING/U-box"/>
    <property type="match status" value="1"/>
</dbReference>
<keyword evidence="4" id="KW-0808">Transferase</keyword>
<dbReference type="Pfam" id="PF00514">
    <property type="entry name" value="Arm"/>
    <property type="match status" value="1"/>
</dbReference>
<evidence type="ECO:0000256" key="5">
    <source>
        <dbReference type="ARBA" id="ARBA00022737"/>
    </source>
</evidence>
<reference evidence="9" key="1">
    <citation type="journal article" date="2021" name="Nat. Commun.">
        <title>Genomic analyses provide insights into spinach domestication and the genetic basis of agronomic traits.</title>
        <authorList>
            <person name="Cai X."/>
            <person name="Sun X."/>
            <person name="Xu C."/>
            <person name="Sun H."/>
            <person name="Wang X."/>
            <person name="Ge C."/>
            <person name="Zhang Z."/>
            <person name="Wang Q."/>
            <person name="Fei Z."/>
            <person name="Jiao C."/>
            <person name="Wang Q."/>
        </authorList>
    </citation>
    <scope>NUCLEOTIDE SEQUENCE [LARGE SCALE GENOMIC DNA]</scope>
    <source>
        <strain evidence="9">cv. Varoflay</strain>
    </source>
</reference>
<dbReference type="Pfam" id="PF04564">
    <property type="entry name" value="U-box"/>
    <property type="match status" value="1"/>
</dbReference>
<dbReference type="CDD" id="cd16664">
    <property type="entry name" value="RING-Ubox_PUB"/>
    <property type="match status" value="1"/>
</dbReference>
<dbReference type="InterPro" id="IPR003613">
    <property type="entry name" value="Ubox_domain"/>
</dbReference>
<evidence type="ECO:0000256" key="2">
    <source>
        <dbReference type="ARBA" id="ARBA00004906"/>
    </source>
</evidence>
<dbReference type="Gene3D" id="3.30.40.10">
    <property type="entry name" value="Zinc/RING finger domain, C3HC4 (zinc finger)"/>
    <property type="match status" value="1"/>
</dbReference>
<comment type="catalytic activity">
    <reaction evidence="1">
        <text>S-ubiquitinyl-[E2 ubiquitin-conjugating enzyme]-L-cysteine + [acceptor protein]-L-lysine = [E2 ubiquitin-conjugating enzyme]-L-cysteine + N(6)-ubiquitinyl-[acceptor protein]-L-lysine.</text>
        <dbReference type="EC" id="2.3.2.27"/>
    </reaction>
</comment>
<dbReference type="InterPro" id="IPR000225">
    <property type="entry name" value="Armadillo"/>
</dbReference>
<reference evidence="10" key="2">
    <citation type="submission" date="2025-08" db="UniProtKB">
        <authorList>
            <consortium name="RefSeq"/>
        </authorList>
    </citation>
    <scope>IDENTIFICATION</scope>
    <source>
        <tissue evidence="10">Leaf</tissue>
    </source>
</reference>
<dbReference type="PROSITE" id="PS50176">
    <property type="entry name" value="ARM_REPEAT"/>
    <property type="match status" value="1"/>
</dbReference>
<dbReference type="PANTHER" id="PTHR23315:SF253">
    <property type="entry name" value="U-BOX DOMAIN-CONTAINING PROTEIN 9"/>
    <property type="match status" value="1"/>
</dbReference>
<keyword evidence="9" id="KW-1185">Reference proteome</keyword>
<dbReference type="RefSeq" id="XP_056684151.1">
    <property type="nucleotide sequence ID" value="XM_056828173.1"/>
</dbReference>
<dbReference type="SUPFAM" id="SSF48371">
    <property type="entry name" value="ARM repeat"/>
    <property type="match status" value="1"/>
</dbReference>
<dbReference type="InterPro" id="IPR011989">
    <property type="entry name" value="ARM-like"/>
</dbReference>
<dbReference type="Proteomes" id="UP000813463">
    <property type="component" value="Chromosome 1"/>
</dbReference>
<dbReference type="InterPro" id="IPR016024">
    <property type="entry name" value="ARM-type_fold"/>
</dbReference>
<dbReference type="PROSITE" id="PS51698">
    <property type="entry name" value="U_BOX"/>
    <property type="match status" value="1"/>
</dbReference>
<dbReference type="SMART" id="SM00185">
    <property type="entry name" value="ARM"/>
    <property type="match status" value="2"/>
</dbReference>
<dbReference type="PANTHER" id="PTHR23315">
    <property type="entry name" value="U BOX DOMAIN-CONTAINING"/>
    <property type="match status" value="1"/>
</dbReference>
<gene>
    <name evidence="10" type="primary">LOC110802327</name>
</gene>